<gene>
    <name evidence="2" type="ORF">LNKW23_12580</name>
</gene>
<evidence type="ECO:0000256" key="1">
    <source>
        <dbReference type="ARBA" id="ARBA00008799"/>
    </source>
</evidence>
<dbReference type="EMBL" id="BSYI01000007">
    <property type="protein sequence ID" value="GMG82045.1"/>
    <property type="molecule type" value="Genomic_DNA"/>
</dbReference>
<comment type="caution">
    <text evidence="2">The sequence shown here is derived from an EMBL/GenBank/DDBJ whole genome shotgun (WGS) entry which is preliminary data.</text>
</comment>
<reference evidence="2 3" key="1">
    <citation type="submission" date="2023-04" db="EMBL/GenBank/DDBJ databases">
        <title>Marinoamorphus aggregata gen. nov., sp. Nov., isolate from tissue of brittle star Ophioplocus japonicus.</title>
        <authorList>
            <person name="Kawano K."/>
            <person name="Sawayama S."/>
            <person name="Nakagawa S."/>
        </authorList>
    </citation>
    <scope>NUCLEOTIDE SEQUENCE [LARGE SCALE GENOMIC DNA]</scope>
    <source>
        <strain evidence="2 3">NKW23</strain>
    </source>
</reference>
<evidence type="ECO:0000313" key="2">
    <source>
        <dbReference type="EMBL" id="GMG82045.1"/>
    </source>
</evidence>
<dbReference type="CDD" id="cd03788">
    <property type="entry name" value="GT20_TPS"/>
    <property type="match status" value="1"/>
</dbReference>
<evidence type="ECO:0000313" key="3">
    <source>
        <dbReference type="Proteomes" id="UP001239909"/>
    </source>
</evidence>
<dbReference type="SUPFAM" id="SSF53756">
    <property type="entry name" value="UDP-Glycosyltransferase/glycogen phosphorylase"/>
    <property type="match status" value="1"/>
</dbReference>
<keyword evidence="3" id="KW-1185">Reference proteome</keyword>
<dbReference type="InterPro" id="IPR001830">
    <property type="entry name" value="Glyco_trans_20"/>
</dbReference>
<dbReference type="RefSeq" id="WP_285670789.1">
    <property type="nucleotide sequence ID" value="NZ_BSYI01000007.1"/>
</dbReference>
<dbReference type="Proteomes" id="UP001239909">
    <property type="component" value="Unassembled WGS sequence"/>
</dbReference>
<dbReference type="Gene3D" id="3.40.50.2000">
    <property type="entry name" value="Glycogen Phosphorylase B"/>
    <property type="match status" value="2"/>
</dbReference>
<comment type="similarity">
    <text evidence="1">Belongs to the glycosyltransferase 20 family.</text>
</comment>
<accession>A0ABQ6LP45</accession>
<sequence length="465" mass="51854">MSRLVVASNRVGDITGGTQSGGLVTALGDALRDGNGLWFGWSGQIVDTDDKLGLTLERQGAVTIATQALTEEDYAHYYLGYANRALWPVMHYRLDLAEFDSAALEGYREVNRRFARALAGLVSADDVIWIHDYHMIPLAAELRALGLENRMGFFLHIPFPSPEIISAVPDHAWLVDTLFAYDVIGFQTEQHVANFGRYAEETAALVTPESHPFRAARRKLKVRSYPIGIDVEAFKAMADTPEAEDRIRRLKRGSIDTHIIGVDRLDYSKGLPDRFRAYRRLLHLHPEHAKNIVLMQIAPPTREELAAYADIRMELEQLSGAINGEFGDFDWTPVRYVHRSLARDTLAALFKGSRIGLVTPLRDGMNLVAKEYVAAQDEADPGVLILSQFAGAAADLAEALIVNPYDADEVALAMHLAVGMRREERIERHSALLERVRQRDVARWRRDFLRDLRDGTGGATAAAEG</sequence>
<dbReference type="PANTHER" id="PTHR10788:SF106">
    <property type="entry name" value="BCDNA.GH08860"/>
    <property type="match status" value="1"/>
</dbReference>
<dbReference type="PANTHER" id="PTHR10788">
    <property type="entry name" value="TREHALOSE-6-PHOSPHATE SYNTHASE"/>
    <property type="match status" value="1"/>
</dbReference>
<organism evidence="2 3">
    <name type="scientific">Paralimibaculum aggregatum</name>
    <dbReference type="NCBI Taxonomy" id="3036245"/>
    <lineage>
        <taxon>Bacteria</taxon>
        <taxon>Pseudomonadati</taxon>
        <taxon>Pseudomonadota</taxon>
        <taxon>Alphaproteobacteria</taxon>
        <taxon>Rhodobacterales</taxon>
        <taxon>Paracoccaceae</taxon>
        <taxon>Paralimibaculum</taxon>
    </lineage>
</organism>
<protein>
    <submittedName>
        <fullName evidence="2">Trehalose-6-phosphate synthase</fullName>
    </submittedName>
</protein>
<name>A0ABQ6LP45_9RHOB</name>
<proteinExistence type="inferred from homology"/>
<dbReference type="Pfam" id="PF00982">
    <property type="entry name" value="Glyco_transf_20"/>
    <property type="match status" value="1"/>
</dbReference>